<evidence type="ECO:0000313" key="2">
    <source>
        <dbReference type="EMBL" id="MFB9449955.1"/>
    </source>
</evidence>
<keyword evidence="1" id="KW-1133">Transmembrane helix</keyword>
<feature type="transmembrane region" description="Helical" evidence="1">
    <location>
        <begin position="12"/>
        <end position="32"/>
    </location>
</feature>
<comment type="caution">
    <text evidence="2">The sequence shown here is derived from an EMBL/GenBank/DDBJ whole genome shotgun (WGS) entry which is preliminary data.</text>
</comment>
<name>A0ABV5MM60_9ACTN</name>
<sequence>MGRAMSYQEKRAWIYAVVAVVVPASYAIVLLARAPAGGVAAGEYGRALMIAVSASIVLNGVAGAFAAGGGRKEPVDERDRAIGQRGEYVGFYVMSGAAIVPLALAVREAPYFWIANSLYLSFTLAAVVSAVVKIVAYRRGM</sequence>
<feature type="transmembrane region" description="Helical" evidence="1">
    <location>
        <begin position="88"/>
        <end position="106"/>
    </location>
</feature>
<dbReference type="Proteomes" id="UP001589608">
    <property type="component" value="Unassembled WGS sequence"/>
</dbReference>
<protein>
    <recommendedName>
        <fullName evidence="4">DUF2178 domain-containing protein</fullName>
    </recommendedName>
</protein>
<keyword evidence="3" id="KW-1185">Reference proteome</keyword>
<feature type="transmembrane region" description="Helical" evidence="1">
    <location>
        <begin position="112"/>
        <end position="136"/>
    </location>
</feature>
<evidence type="ECO:0000313" key="3">
    <source>
        <dbReference type="Proteomes" id="UP001589608"/>
    </source>
</evidence>
<feature type="transmembrane region" description="Helical" evidence="1">
    <location>
        <begin position="44"/>
        <end position="67"/>
    </location>
</feature>
<reference evidence="2 3" key="1">
    <citation type="submission" date="2024-09" db="EMBL/GenBank/DDBJ databases">
        <authorList>
            <person name="Sun Q."/>
            <person name="Mori K."/>
        </authorList>
    </citation>
    <scope>NUCLEOTIDE SEQUENCE [LARGE SCALE GENOMIC DNA]</scope>
    <source>
        <strain evidence="2 3">JCM 3307</strain>
    </source>
</reference>
<proteinExistence type="predicted"/>
<keyword evidence="1" id="KW-0472">Membrane</keyword>
<evidence type="ECO:0000256" key="1">
    <source>
        <dbReference type="SAM" id="Phobius"/>
    </source>
</evidence>
<dbReference type="EMBL" id="JBHMCA010000070">
    <property type="protein sequence ID" value="MFB9449955.1"/>
    <property type="molecule type" value="Genomic_DNA"/>
</dbReference>
<evidence type="ECO:0008006" key="4">
    <source>
        <dbReference type="Google" id="ProtNLM"/>
    </source>
</evidence>
<keyword evidence="1" id="KW-0812">Transmembrane</keyword>
<organism evidence="2 3">
    <name type="scientific">Dactylosporangium vinaceum</name>
    <dbReference type="NCBI Taxonomy" id="53362"/>
    <lineage>
        <taxon>Bacteria</taxon>
        <taxon>Bacillati</taxon>
        <taxon>Actinomycetota</taxon>
        <taxon>Actinomycetes</taxon>
        <taxon>Micromonosporales</taxon>
        <taxon>Micromonosporaceae</taxon>
        <taxon>Dactylosporangium</taxon>
    </lineage>
</organism>
<accession>A0ABV5MM60</accession>
<dbReference type="RefSeq" id="WP_223093444.1">
    <property type="nucleotide sequence ID" value="NZ_CP061913.1"/>
</dbReference>
<gene>
    <name evidence="2" type="ORF">ACFFTR_43345</name>
</gene>